<sequence>MTDKNQTDMPACLTEPTGKDKTEQDKLSRIHDELVNRQLAEMGLPIRKLEK</sequence>
<keyword evidence="3" id="KW-1185">Reference proteome</keyword>
<dbReference type="EMBL" id="CP104778">
    <property type="protein sequence ID" value="WPC22216.1"/>
    <property type="molecule type" value="Genomic_DNA"/>
</dbReference>
<evidence type="ECO:0000256" key="1">
    <source>
        <dbReference type="SAM" id="MobiDB-lite"/>
    </source>
</evidence>
<evidence type="ECO:0000313" key="2">
    <source>
        <dbReference type="EMBL" id="WPC22216.1"/>
    </source>
</evidence>
<name>A0ABZ0Q5K2_9LACO</name>
<protein>
    <submittedName>
        <fullName evidence="2">Uncharacterized protein</fullName>
    </submittedName>
</protein>
<proteinExistence type="predicted"/>
<gene>
    <name evidence="2" type="ORF">N6G96_03060</name>
</gene>
<evidence type="ECO:0000313" key="3">
    <source>
        <dbReference type="Proteomes" id="UP001302696"/>
    </source>
</evidence>
<feature type="compositionally biased region" description="Basic and acidic residues" evidence="1">
    <location>
        <begin position="17"/>
        <end position="26"/>
    </location>
</feature>
<organism evidence="2 3">
    <name type="scientific">Pediococcus inopinatus</name>
    <dbReference type="NCBI Taxonomy" id="114090"/>
    <lineage>
        <taxon>Bacteria</taxon>
        <taxon>Bacillati</taxon>
        <taxon>Bacillota</taxon>
        <taxon>Bacilli</taxon>
        <taxon>Lactobacillales</taxon>
        <taxon>Lactobacillaceae</taxon>
        <taxon>Pediococcus</taxon>
    </lineage>
</organism>
<reference evidence="3" key="1">
    <citation type="submission" date="2024-06" db="EMBL/GenBank/DDBJ databases">
        <authorList>
            <person name="Chang H.C."/>
            <person name="Mun S.Y."/>
        </authorList>
    </citation>
    <scope>NUCLEOTIDE SEQUENCE [LARGE SCALE GENOMIC DNA]</scope>
    <source>
        <strain evidence="3">KT1</strain>
    </source>
</reference>
<feature type="region of interest" description="Disordered" evidence="1">
    <location>
        <begin position="1"/>
        <end position="26"/>
    </location>
</feature>
<accession>A0ABZ0Q5K2</accession>
<dbReference type="RefSeq" id="WP_156406511.1">
    <property type="nucleotide sequence ID" value="NZ_BBIM01000036.1"/>
</dbReference>
<dbReference type="Proteomes" id="UP001302696">
    <property type="component" value="Chromosome"/>
</dbReference>